<dbReference type="GO" id="GO:0031564">
    <property type="term" value="P:transcription antitermination"/>
    <property type="evidence" value="ECO:0007669"/>
    <property type="project" value="UniProtKB-KW"/>
</dbReference>
<gene>
    <name evidence="5" type="ORF">FYC62_00795</name>
</gene>
<dbReference type="SUPFAM" id="SSF82679">
    <property type="entry name" value="N-utilization substance G protein NusG, N-terminal domain"/>
    <property type="match status" value="1"/>
</dbReference>
<sequence length="171" mass="20051">MSKLDELYRWYPVYTHPRSEKKTAESLVKRGIQVYLPLQKTLKQWSDRKKWVEEPLFKSYLFVCISNKEYDQVIQTYGVVRFIYFSRQIASIPEKQIQMLQNYLSGQADPEITFDLLEKGQKVKIISGKLKGYEAELISWKQQQRVVLRLDALGQSLILNISAADVIPVFD</sequence>
<keyword evidence="3" id="KW-0804">Transcription</keyword>
<keyword evidence="1" id="KW-0889">Transcription antitermination</keyword>
<evidence type="ECO:0000259" key="4">
    <source>
        <dbReference type="Pfam" id="PF02357"/>
    </source>
</evidence>
<dbReference type="NCBIfam" id="NF033644">
    <property type="entry name" value="antiterm_UpxY"/>
    <property type="match status" value="1"/>
</dbReference>
<reference evidence="5 6" key="1">
    <citation type="submission" date="2019-08" db="EMBL/GenBank/DDBJ databases">
        <title>Pedobacter sp. nov., isolated from Han river, South Korea.</title>
        <authorList>
            <person name="Lee D.-H."/>
            <person name="Kim Y.-S."/>
            <person name="Hwang E.-M."/>
            <person name="Le Tran T.C."/>
            <person name="Cha C.-J."/>
        </authorList>
    </citation>
    <scope>NUCLEOTIDE SEQUENCE [LARGE SCALE GENOMIC DNA]</scope>
    <source>
        <strain evidence="5 6">CJ43</strain>
    </source>
</reference>
<protein>
    <submittedName>
        <fullName evidence="5">UpxY family transcription antiterminator</fullName>
    </submittedName>
</protein>
<evidence type="ECO:0000313" key="6">
    <source>
        <dbReference type="Proteomes" id="UP000323653"/>
    </source>
</evidence>
<dbReference type="KEGG" id="pej:FYC62_00795"/>
<evidence type="ECO:0000256" key="3">
    <source>
        <dbReference type="ARBA" id="ARBA00023163"/>
    </source>
</evidence>
<dbReference type="InterPro" id="IPR036735">
    <property type="entry name" value="NGN_dom_sf"/>
</dbReference>
<dbReference type="Gene3D" id="3.30.70.940">
    <property type="entry name" value="NusG, N-terminal domain"/>
    <property type="match status" value="1"/>
</dbReference>
<dbReference type="RefSeq" id="WP_149073573.1">
    <property type="nucleotide sequence ID" value="NZ_CP043329.1"/>
</dbReference>
<organism evidence="5 6">
    <name type="scientific">Pedobacter aquae</name>
    <dbReference type="NCBI Taxonomy" id="2605747"/>
    <lineage>
        <taxon>Bacteria</taxon>
        <taxon>Pseudomonadati</taxon>
        <taxon>Bacteroidota</taxon>
        <taxon>Sphingobacteriia</taxon>
        <taxon>Sphingobacteriales</taxon>
        <taxon>Sphingobacteriaceae</taxon>
        <taxon>Pedobacter</taxon>
    </lineage>
</organism>
<feature type="domain" description="NusG-like N-terminal" evidence="4">
    <location>
        <begin position="9"/>
        <end position="100"/>
    </location>
</feature>
<proteinExistence type="predicted"/>
<keyword evidence="2" id="KW-0805">Transcription regulation</keyword>
<accession>A0A5C0VE21</accession>
<name>A0A5C0VE21_9SPHI</name>
<dbReference type="Proteomes" id="UP000323653">
    <property type="component" value="Chromosome"/>
</dbReference>
<dbReference type="CDD" id="cd09895">
    <property type="entry name" value="NGN_SP_UpxY"/>
    <property type="match status" value="1"/>
</dbReference>
<evidence type="ECO:0000256" key="2">
    <source>
        <dbReference type="ARBA" id="ARBA00023015"/>
    </source>
</evidence>
<dbReference type="EMBL" id="CP043329">
    <property type="protein sequence ID" value="QEK50367.1"/>
    <property type="molecule type" value="Genomic_DNA"/>
</dbReference>
<dbReference type="InterPro" id="IPR043425">
    <property type="entry name" value="NusG-like"/>
</dbReference>
<dbReference type="PANTHER" id="PTHR30265">
    <property type="entry name" value="RHO-INTERACTING TRANSCRIPTION TERMINATION FACTOR NUSG"/>
    <property type="match status" value="1"/>
</dbReference>
<dbReference type="PANTHER" id="PTHR30265:SF4">
    <property type="entry name" value="KOW MOTIF FAMILY PROTEIN, EXPRESSED"/>
    <property type="match status" value="1"/>
</dbReference>
<dbReference type="Pfam" id="PF02357">
    <property type="entry name" value="NusG"/>
    <property type="match status" value="1"/>
</dbReference>
<evidence type="ECO:0000313" key="5">
    <source>
        <dbReference type="EMBL" id="QEK50367.1"/>
    </source>
</evidence>
<keyword evidence="6" id="KW-1185">Reference proteome</keyword>
<dbReference type="AlphaFoldDB" id="A0A5C0VE21"/>
<dbReference type="GO" id="GO:0006354">
    <property type="term" value="P:DNA-templated transcription elongation"/>
    <property type="evidence" value="ECO:0007669"/>
    <property type="project" value="InterPro"/>
</dbReference>
<evidence type="ECO:0000256" key="1">
    <source>
        <dbReference type="ARBA" id="ARBA00022814"/>
    </source>
</evidence>
<dbReference type="InterPro" id="IPR006645">
    <property type="entry name" value="NGN-like_dom"/>
</dbReference>